<proteinExistence type="predicted"/>
<feature type="region of interest" description="Disordered" evidence="1">
    <location>
        <begin position="53"/>
        <end position="74"/>
    </location>
</feature>
<dbReference type="Proteomes" id="UP001501576">
    <property type="component" value="Unassembled WGS sequence"/>
</dbReference>
<dbReference type="PROSITE" id="PS51257">
    <property type="entry name" value="PROKAR_LIPOPROTEIN"/>
    <property type="match status" value="1"/>
</dbReference>
<evidence type="ECO:0000256" key="1">
    <source>
        <dbReference type="SAM" id="MobiDB-lite"/>
    </source>
</evidence>
<feature type="compositionally biased region" description="Low complexity" evidence="1">
    <location>
        <begin position="53"/>
        <end position="64"/>
    </location>
</feature>
<accession>A0ABP3MAF7</accession>
<evidence type="ECO:0000313" key="5">
    <source>
        <dbReference type="Proteomes" id="UP001501576"/>
    </source>
</evidence>
<dbReference type="Pfam" id="PF14016">
    <property type="entry name" value="DUF4232"/>
    <property type="match status" value="1"/>
</dbReference>
<evidence type="ECO:0000256" key="2">
    <source>
        <dbReference type="SAM" id="SignalP"/>
    </source>
</evidence>
<feature type="signal peptide" evidence="2">
    <location>
        <begin position="1"/>
        <end position="32"/>
    </location>
</feature>
<dbReference type="InterPro" id="IPR025326">
    <property type="entry name" value="DUF4232"/>
</dbReference>
<feature type="chain" id="PRO_5045236652" description="DUF4232 domain-containing protein" evidence="2">
    <location>
        <begin position="33"/>
        <end position="237"/>
    </location>
</feature>
<sequence length="237" mass="23519">MPLTTARLAHRAGTLRSVAAGLTVVAAGITLAACGTADASGVKTAGKAESMASAAPTAPTVPTANEEDLQGGAQQAARETVAGGADAGAQGGLRADSGVEGETGVCRLDTMSVSVTSVPRPASHLLLEITNQSGVTCRLIGSPVVRFNDGRAAVPQDENTRPQTVVTLPPGESGYAGLTTSAANAPAADGRKATGLTVSLAGEDSRRAVDLPGDSVEIGDGAAVGYWQSDASDALLW</sequence>
<evidence type="ECO:0000259" key="3">
    <source>
        <dbReference type="Pfam" id="PF14016"/>
    </source>
</evidence>
<keyword evidence="5" id="KW-1185">Reference proteome</keyword>
<reference evidence="5" key="1">
    <citation type="journal article" date="2019" name="Int. J. Syst. Evol. Microbiol.">
        <title>The Global Catalogue of Microorganisms (GCM) 10K type strain sequencing project: providing services to taxonomists for standard genome sequencing and annotation.</title>
        <authorList>
            <consortium name="The Broad Institute Genomics Platform"/>
            <consortium name="The Broad Institute Genome Sequencing Center for Infectious Disease"/>
            <person name="Wu L."/>
            <person name="Ma J."/>
        </authorList>
    </citation>
    <scope>NUCLEOTIDE SEQUENCE [LARGE SCALE GENOMIC DNA]</scope>
    <source>
        <strain evidence="5">JCM 5052</strain>
    </source>
</reference>
<dbReference type="RefSeq" id="WP_210565622.1">
    <property type="nucleotide sequence ID" value="NZ_BAAABZ010000013.1"/>
</dbReference>
<dbReference type="EMBL" id="BAAABZ010000013">
    <property type="protein sequence ID" value="GAA0516608.1"/>
    <property type="molecule type" value="Genomic_DNA"/>
</dbReference>
<protein>
    <recommendedName>
        <fullName evidence="3">DUF4232 domain-containing protein</fullName>
    </recommendedName>
</protein>
<evidence type="ECO:0000313" key="4">
    <source>
        <dbReference type="EMBL" id="GAA0516608.1"/>
    </source>
</evidence>
<comment type="caution">
    <text evidence="4">The sequence shown here is derived from an EMBL/GenBank/DDBJ whole genome shotgun (WGS) entry which is preliminary data.</text>
</comment>
<keyword evidence="2" id="KW-0732">Signal</keyword>
<gene>
    <name evidence="4" type="ORF">GCM10010390_18550</name>
</gene>
<name>A0ABP3MAF7_9ACTN</name>
<feature type="domain" description="DUF4232" evidence="3">
    <location>
        <begin position="106"/>
        <end position="228"/>
    </location>
</feature>
<organism evidence="4 5">
    <name type="scientific">Streptomyces mordarskii</name>
    <dbReference type="NCBI Taxonomy" id="1226758"/>
    <lineage>
        <taxon>Bacteria</taxon>
        <taxon>Bacillati</taxon>
        <taxon>Actinomycetota</taxon>
        <taxon>Actinomycetes</taxon>
        <taxon>Kitasatosporales</taxon>
        <taxon>Streptomycetaceae</taxon>
        <taxon>Streptomyces</taxon>
    </lineage>
</organism>